<gene>
    <name evidence="17" type="ORF">URODEC1_LOCUS43096</name>
</gene>
<comment type="similarity">
    <text evidence="2">Belongs to the RLP family.</text>
</comment>
<keyword evidence="6" id="KW-1070">Brassinosteroid signaling pathway</keyword>
<dbReference type="PANTHER" id="PTHR48061:SF48">
    <property type="entry name" value="OS01G0162500 PROTEIN"/>
    <property type="match status" value="1"/>
</dbReference>
<keyword evidence="18" id="KW-1185">Reference proteome</keyword>
<dbReference type="InterPro" id="IPR001611">
    <property type="entry name" value="Leu-rich_rpt"/>
</dbReference>
<dbReference type="GO" id="GO:0005886">
    <property type="term" value="C:plasma membrane"/>
    <property type="evidence" value="ECO:0007669"/>
    <property type="project" value="UniProtKB-SubCell"/>
</dbReference>
<keyword evidence="8" id="KW-0732">Signal</keyword>
<dbReference type="FunFam" id="3.80.10.10:FF:000111">
    <property type="entry name" value="LRR receptor-like serine/threonine-protein kinase ERECTA"/>
    <property type="match status" value="1"/>
</dbReference>
<dbReference type="InterPro" id="IPR032675">
    <property type="entry name" value="LRR_dom_sf"/>
</dbReference>
<evidence type="ECO:0000256" key="7">
    <source>
        <dbReference type="ARBA" id="ARBA00022692"/>
    </source>
</evidence>
<organism evidence="17 18">
    <name type="scientific">Urochloa decumbens</name>
    <dbReference type="NCBI Taxonomy" id="240449"/>
    <lineage>
        <taxon>Eukaryota</taxon>
        <taxon>Viridiplantae</taxon>
        <taxon>Streptophyta</taxon>
        <taxon>Embryophyta</taxon>
        <taxon>Tracheophyta</taxon>
        <taxon>Spermatophyta</taxon>
        <taxon>Magnoliopsida</taxon>
        <taxon>Liliopsida</taxon>
        <taxon>Poales</taxon>
        <taxon>Poaceae</taxon>
        <taxon>PACMAD clade</taxon>
        <taxon>Panicoideae</taxon>
        <taxon>Panicodae</taxon>
        <taxon>Paniceae</taxon>
        <taxon>Melinidinae</taxon>
        <taxon>Urochloa</taxon>
    </lineage>
</organism>
<dbReference type="SUPFAM" id="SSF52058">
    <property type="entry name" value="L domain-like"/>
    <property type="match status" value="2"/>
</dbReference>
<evidence type="ECO:0000256" key="3">
    <source>
        <dbReference type="ARBA" id="ARBA00022475"/>
    </source>
</evidence>
<dbReference type="Gene3D" id="3.80.10.10">
    <property type="entry name" value="Ribonuclease Inhibitor"/>
    <property type="match status" value="5"/>
</dbReference>
<evidence type="ECO:0000259" key="16">
    <source>
        <dbReference type="Pfam" id="PF23598"/>
    </source>
</evidence>
<keyword evidence="5" id="KW-0433">Leucine-rich repeat</keyword>
<keyword evidence="7 14" id="KW-0812">Transmembrane</keyword>
<dbReference type="PRINTS" id="PR00019">
    <property type="entry name" value="LEURICHRPT"/>
</dbReference>
<keyword evidence="12" id="KW-0325">Glycoprotein</keyword>
<reference evidence="17" key="1">
    <citation type="submission" date="2024-10" db="EMBL/GenBank/DDBJ databases">
        <authorList>
            <person name="Ryan C."/>
        </authorList>
    </citation>
    <scope>NUCLEOTIDE SEQUENCE [LARGE SCALE GENOMIC DNA]</scope>
</reference>
<evidence type="ECO:0000256" key="9">
    <source>
        <dbReference type="ARBA" id="ARBA00022737"/>
    </source>
</evidence>
<sequence>MFAWSGLGSVRISPDPRSKASQNLKTIDMPTVTTYHRPRPLVLHLLLQFRLLAIASSLLPTLVGGNTSNYTGAVSSVPCLPDQATALLRLKRSFTVTNYSVIAFRSWRAGTDCCLWMGVRCGYDDGRVTSLDLSARGLQSGGLEPAIFHLTSLRYLNLASNNFNYSRLPSSGFERLIKLTHLNLSSSSFSGQVPTGIRHLTNLVSLDLSTDVYLLDQHHQGYMIVFRGRSFLLSDSLLNSEQRFETFIAKLTNLRELKLGSVDLSNSGTQWCVSLARSCPKLEVLSLPFCQLSGSICSSLSSLQSLVVIDLRYNSLSGPIPEILTNFSNLRVLQLGYNKLQGSIPSIIFSHKKIMTIDLYNNPEISGYLPNFSTDNSLENLDVGKTNFSGIIPTSISNLTHLKKLGLGASGFLGDLPSTIANIKYLSSLQISGMGIVGSIPPWITNLTSLTTLQFYDCGLSGSIPSSIGYLRNMKNLVFSNCSFSGKIPPQISNLTQLRILVLYSNHFMSTVLELTSFIRKLPHLIALDLSHNNLVVVDGEENSSLASLPKLAKLDLAGCKISKFPNFLKHQDKITGLGLSYNQIHGAVPKWVWTTSKYYSYFTLANNTLTSIGYSSFLPLHIGILVLRNNMFEGPLPIPQGYAIFLDYSYNRFSSVPSDFRSHLNDVFLFEASGNNLSGELLSSFCGLTSIQILDLSYNNLNGTIPSCLIENATELQSLNLYKNQLHGKFPDSIKENCSLEALDLSDNMIEGQLPRSLAACKKLEVLDFGNNQITDSFPCWMSTLSRLQVLVLKFNKFTGQVAQSPTEDKGACTFPSATIMDLSSNNFTGTLPQNQWFKSLRSMIFRDPDMPLVMDHEVANVVSTYKYTTEITYKGHDTTFTQISTALVFIDFSSNAFHGSIPEGIGELILLQGLNISHNSLTGQIPSHINHLSQLETLDLSSNNLSGGIPQGLASLDFLTILNISNNELEGRVPHSPHFLTFSNGSFIGNQGLCGPPLSKECINTTTPNVVPHRPENKYVDVVLFIFAGLGFGIGFSVAIVVIWGFPK</sequence>
<keyword evidence="9" id="KW-0677">Repeat</keyword>
<dbReference type="Pfam" id="PF08263">
    <property type="entry name" value="LRRNT_2"/>
    <property type="match status" value="1"/>
</dbReference>
<feature type="transmembrane region" description="Helical" evidence="14">
    <location>
        <begin position="1024"/>
        <end position="1048"/>
    </location>
</feature>
<keyword evidence="10 14" id="KW-1133">Transmembrane helix</keyword>
<dbReference type="FunFam" id="3.80.10.10:FF:000041">
    <property type="entry name" value="LRR receptor-like serine/threonine-protein kinase ERECTA"/>
    <property type="match status" value="1"/>
</dbReference>
<dbReference type="FunFam" id="3.80.10.10:FF:000383">
    <property type="entry name" value="Leucine-rich repeat receptor protein kinase EMS1"/>
    <property type="match status" value="1"/>
</dbReference>
<dbReference type="Pfam" id="PF00560">
    <property type="entry name" value="LRR_1"/>
    <property type="match status" value="6"/>
</dbReference>
<accession>A0ABC8ZD75</accession>
<evidence type="ECO:0000256" key="1">
    <source>
        <dbReference type="ARBA" id="ARBA00004251"/>
    </source>
</evidence>
<evidence type="ECO:0000259" key="15">
    <source>
        <dbReference type="Pfam" id="PF08263"/>
    </source>
</evidence>
<evidence type="ECO:0000256" key="10">
    <source>
        <dbReference type="ARBA" id="ARBA00022989"/>
    </source>
</evidence>
<proteinExistence type="inferred from homology"/>
<protein>
    <recommendedName>
        <fullName evidence="19">Leucine-rich repeat-containing N-terminal plant-type domain-containing protein</fullName>
    </recommendedName>
</protein>
<evidence type="ECO:0000313" key="18">
    <source>
        <dbReference type="Proteomes" id="UP001497457"/>
    </source>
</evidence>
<dbReference type="SMART" id="SM00369">
    <property type="entry name" value="LRR_TYP"/>
    <property type="match status" value="8"/>
</dbReference>
<dbReference type="InterPro" id="IPR003591">
    <property type="entry name" value="Leu-rich_rpt_typical-subtyp"/>
</dbReference>
<dbReference type="AlphaFoldDB" id="A0ABC8ZD75"/>
<evidence type="ECO:0000313" key="17">
    <source>
        <dbReference type="EMBL" id="CAL4958395.1"/>
    </source>
</evidence>
<evidence type="ECO:0000256" key="8">
    <source>
        <dbReference type="ARBA" id="ARBA00022729"/>
    </source>
</evidence>
<dbReference type="EMBL" id="OZ075128">
    <property type="protein sequence ID" value="CAL4958395.1"/>
    <property type="molecule type" value="Genomic_DNA"/>
</dbReference>
<dbReference type="InterPro" id="IPR055414">
    <property type="entry name" value="LRR_R13L4/SHOC2-like"/>
</dbReference>
<evidence type="ECO:0008006" key="19">
    <source>
        <dbReference type="Google" id="ProtNLM"/>
    </source>
</evidence>
<dbReference type="Pfam" id="PF23598">
    <property type="entry name" value="LRR_14"/>
    <property type="match status" value="1"/>
</dbReference>
<evidence type="ECO:0000256" key="5">
    <source>
        <dbReference type="ARBA" id="ARBA00022614"/>
    </source>
</evidence>
<keyword evidence="4" id="KW-0597">Phosphoprotein</keyword>
<feature type="domain" description="Leucine-rich repeat-containing N-terminal plant-type" evidence="15">
    <location>
        <begin position="81"/>
        <end position="121"/>
    </location>
</feature>
<evidence type="ECO:0000256" key="6">
    <source>
        <dbReference type="ARBA" id="ARBA00022626"/>
    </source>
</evidence>
<keyword evidence="3" id="KW-1003">Cell membrane</keyword>
<dbReference type="Pfam" id="PF13516">
    <property type="entry name" value="LRR_6"/>
    <property type="match status" value="1"/>
</dbReference>
<dbReference type="InterPro" id="IPR013210">
    <property type="entry name" value="LRR_N_plant-typ"/>
</dbReference>
<dbReference type="FunFam" id="3.80.10.10:FF:000095">
    <property type="entry name" value="LRR receptor-like serine/threonine-protein kinase GSO1"/>
    <property type="match status" value="1"/>
</dbReference>
<dbReference type="SUPFAM" id="SSF52047">
    <property type="entry name" value="RNI-like"/>
    <property type="match status" value="1"/>
</dbReference>
<evidence type="ECO:0000256" key="12">
    <source>
        <dbReference type="ARBA" id="ARBA00023180"/>
    </source>
</evidence>
<evidence type="ECO:0000256" key="2">
    <source>
        <dbReference type="ARBA" id="ARBA00009592"/>
    </source>
</evidence>
<evidence type="ECO:0000256" key="11">
    <source>
        <dbReference type="ARBA" id="ARBA00023136"/>
    </source>
</evidence>
<dbReference type="Proteomes" id="UP001497457">
    <property type="component" value="Chromosome 18b"/>
</dbReference>
<comment type="subcellular location">
    <subcellularLocation>
        <location evidence="1">Cell membrane</location>
        <topology evidence="1">Single-pass type I membrane protein</topology>
    </subcellularLocation>
</comment>
<feature type="region of interest" description="Disordered" evidence="13">
    <location>
        <begin position="1"/>
        <end position="20"/>
    </location>
</feature>
<name>A0ABC8ZD75_9POAL</name>
<dbReference type="Pfam" id="PF13855">
    <property type="entry name" value="LRR_8"/>
    <property type="match status" value="1"/>
</dbReference>
<evidence type="ECO:0000256" key="4">
    <source>
        <dbReference type="ARBA" id="ARBA00022553"/>
    </source>
</evidence>
<evidence type="ECO:0000256" key="14">
    <source>
        <dbReference type="SAM" id="Phobius"/>
    </source>
</evidence>
<feature type="domain" description="Disease resistance R13L4/SHOC-2-like LRR" evidence="16">
    <location>
        <begin position="392"/>
        <end position="570"/>
    </location>
</feature>
<evidence type="ECO:0000256" key="13">
    <source>
        <dbReference type="SAM" id="MobiDB-lite"/>
    </source>
</evidence>
<keyword evidence="11 14" id="KW-0472">Membrane</keyword>
<dbReference type="PANTHER" id="PTHR48061">
    <property type="entry name" value="LEUCINE-RICH REPEAT RECEPTOR PROTEIN KINASE EMS1-LIKE-RELATED"/>
    <property type="match status" value="1"/>
</dbReference>
<dbReference type="InterPro" id="IPR046956">
    <property type="entry name" value="RLP23-like"/>
</dbReference>
<dbReference type="GO" id="GO:0009742">
    <property type="term" value="P:brassinosteroid mediated signaling pathway"/>
    <property type="evidence" value="ECO:0007669"/>
    <property type="project" value="UniProtKB-KW"/>
</dbReference>